<protein>
    <submittedName>
        <fullName evidence="10">Splicing factor 3b subunit 1 putative</fullName>
    </submittedName>
</protein>
<dbReference type="Proteomes" id="UP000078387">
    <property type="component" value="Unassembled WGS sequence"/>
</dbReference>
<keyword evidence="4" id="KW-0747">Spliceosome</keyword>
<comment type="similarity">
    <text evidence="2">Belongs to the SF3B1 family.</text>
</comment>
<comment type="subcellular location">
    <subcellularLocation>
        <location evidence="1">Nucleus</location>
    </subcellularLocation>
</comment>
<evidence type="ECO:0000256" key="2">
    <source>
        <dbReference type="ARBA" id="ARBA00005754"/>
    </source>
</evidence>
<dbReference type="GO" id="GO:0003729">
    <property type="term" value="F:mRNA binding"/>
    <property type="evidence" value="ECO:0007669"/>
    <property type="project" value="InterPro"/>
</dbReference>
<dbReference type="GO" id="GO:0000245">
    <property type="term" value="P:spliceosomal complex assembly"/>
    <property type="evidence" value="ECO:0007669"/>
    <property type="project" value="InterPro"/>
</dbReference>
<evidence type="ECO:0000259" key="9">
    <source>
        <dbReference type="Pfam" id="PF22646"/>
    </source>
</evidence>
<feature type="region of interest" description="Disordered" evidence="8">
    <location>
        <begin position="1"/>
        <end position="35"/>
    </location>
</feature>
<dbReference type="InterPro" id="IPR038737">
    <property type="entry name" value="SF3b_su1-like"/>
</dbReference>
<dbReference type="VEuPathDB" id="AmoebaDB:KM1_227070"/>
<evidence type="ECO:0000313" key="10">
    <source>
        <dbReference type="EMBL" id="GAT98751.1"/>
    </source>
</evidence>
<dbReference type="VEuPathDB" id="AmoebaDB:EHI8A_147340"/>
<dbReference type="SUPFAM" id="SSF48371">
    <property type="entry name" value="ARM repeat"/>
    <property type="match status" value="1"/>
</dbReference>
<evidence type="ECO:0000256" key="6">
    <source>
        <dbReference type="ARBA" id="ARBA00023187"/>
    </source>
</evidence>
<dbReference type="Gene3D" id="1.25.10.10">
    <property type="entry name" value="Leucine-rich Repeat Variant"/>
    <property type="match status" value="3"/>
</dbReference>
<dbReference type="FunFam" id="1.25.10.10:FF:000088">
    <property type="entry name" value="Splicing factor 3b, subunit 1"/>
    <property type="match status" value="1"/>
</dbReference>
<dbReference type="VEuPathDB" id="AmoebaDB:EHI5A_185040"/>
<evidence type="ECO:0000256" key="3">
    <source>
        <dbReference type="ARBA" id="ARBA00022664"/>
    </source>
</evidence>
<dbReference type="PANTHER" id="PTHR12097">
    <property type="entry name" value="SPLICING FACTOR 3B, SUBUNIT 1-RELATED"/>
    <property type="match status" value="1"/>
</dbReference>
<keyword evidence="6" id="KW-0508">mRNA splicing</keyword>
<dbReference type="Pfam" id="PF22646">
    <property type="entry name" value="PPP2R1A-like_HEAT"/>
    <property type="match status" value="1"/>
</dbReference>
<reference evidence="10 11" key="1">
    <citation type="submission" date="2016-05" db="EMBL/GenBank/DDBJ databases">
        <title>First whole genome sequencing of Entamoeba histolytica HM1:IMSS-clone-6.</title>
        <authorList>
            <person name="Mukherjee Avik.K."/>
            <person name="Izumyama S."/>
            <person name="Nakada-Tsukui K."/>
            <person name="Nozaki T."/>
        </authorList>
    </citation>
    <scope>NUCLEOTIDE SEQUENCE [LARGE SCALE GENOMIC DNA]</scope>
    <source>
        <strain evidence="10 11">HM1:IMSS clone 6</strain>
    </source>
</reference>
<feature type="domain" description="Phosphatase PP2A regulatory subunit A/Splicing factor 3B subunit 1-like HEAT repeat" evidence="9">
    <location>
        <begin position="696"/>
        <end position="768"/>
    </location>
</feature>
<evidence type="ECO:0000256" key="4">
    <source>
        <dbReference type="ARBA" id="ARBA00022728"/>
    </source>
</evidence>
<evidence type="ECO:0000313" key="11">
    <source>
        <dbReference type="Proteomes" id="UP000078387"/>
    </source>
</evidence>
<gene>
    <name evidence="10" type="ORF">CL6EHI_049170</name>
</gene>
<keyword evidence="7" id="KW-0539">Nucleus</keyword>
<accession>A0A175JYB3</accession>
<dbReference type="InterPro" id="IPR054573">
    <property type="entry name" value="PP2A/SF3B1-like_HEAT"/>
</dbReference>
<evidence type="ECO:0000256" key="8">
    <source>
        <dbReference type="SAM" id="MobiDB-lite"/>
    </source>
</evidence>
<dbReference type="InterPro" id="IPR016024">
    <property type="entry name" value="ARM-type_fold"/>
</dbReference>
<dbReference type="GO" id="GO:0005681">
    <property type="term" value="C:spliceosomal complex"/>
    <property type="evidence" value="ECO:0007669"/>
    <property type="project" value="UniProtKB-KW"/>
</dbReference>
<comment type="caution">
    <text evidence="10">The sequence shown here is derived from an EMBL/GenBank/DDBJ whole genome shotgun (WGS) entry which is preliminary data.</text>
</comment>
<dbReference type="InterPro" id="IPR011989">
    <property type="entry name" value="ARM-like"/>
</dbReference>
<sequence>MSNSSESESRHRRRSESYSSDYSPRPRRSRWDEKPTVVSTLIDTNEKPDATPALISNDIGIQNKIESLPDVKPGERAFFEDALIQRDESELSSEERKKIQLKRLLLRIKNGTPAMRKQALRQLTERTKEFGAEVLFEQILPLLMSITLEQQERHILVKVVNRIIFKLDSLVRPFTAKLLVVITPLLDDADFIARVEGREIISNLAKAAGLQTMIAAMRPDIDSPEESIRNTTARAFSVVAAAIGIPSLLPFLKAVCGSKKSWYARHTGLKCIQQIAILMGCSVLPHLSALVAIVFPRLNDIEANITKFAALAIAALAEASYPYGGDVLEQTLEPIIEGCKRMRGRLLASYIKAAGQVISVVDEEIAAKYGWEIIRVVVREFKTSDEEMKKIVLKVIRQCLNVEIIGKETSKNNIAERFFESFWHRRNSVDKKLSKEVIETALLLSQKMGAKYILEKIVVFLKDENEPFRKMTLKAMEKVIQQFGIYEIDEDLEKRIFDGLTFAFIEQTSGDENAQALQSISFIMNCFSERVVPYLEAFSENIKWRFHNKSPKIRQCAVEILGNICGLYIKCNQKPTLIDLCEILYELLGESNTEVLASTMITLKEIISLCNLEEIRPSISDLVPRLTPILRNTNERIEEACIGLIGIIAKKSADTGAEMVHLKEWMRICHELLDAFKAHKKSIRRATVDTFGDIAKAIGPQEVLIMLLNNLKVLDRQLRVCTTIAIAVVADSCAPFTVIPSLMNEYRMPDINIKTGVLKAFAFLFEYIGEKSKDYIYPVIPLLCDALAEKDAVHRQTACTVVKFISLGIYGLGCEDALIHMLNYVWPNIFETSPHVINATLEALEGIRVSLGVLVLMQYVLQGLFHPARHVREPYWRVYNNMYIGNQDGLVAAYPVLEDDEYNMNRRYELEILL</sequence>
<dbReference type="eggNOG" id="KOG0213">
    <property type="taxonomic scope" value="Eukaryota"/>
</dbReference>
<evidence type="ECO:0000256" key="7">
    <source>
        <dbReference type="ARBA" id="ARBA00023242"/>
    </source>
</evidence>
<organism evidence="10 11">
    <name type="scientific">Entamoeba histolytica</name>
    <dbReference type="NCBI Taxonomy" id="5759"/>
    <lineage>
        <taxon>Eukaryota</taxon>
        <taxon>Amoebozoa</taxon>
        <taxon>Evosea</taxon>
        <taxon>Archamoebae</taxon>
        <taxon>Mastigamoebida</taxon>
        <taxon>Entamoebidae</taxon>
        <taxon>Entamoeba</taxon>
    </lineage>
</organism>
<dbReference type="VEuPathDB" id="AmoebaDB:EHI_049170"/>
<evidence type="ECO:0000256" key="1">
    <source>
        <dbReference type="ARBA" id="ARBA00004123"/>
    </source>
</evidence>
<proteinExistence type="inferred from homology"/>
<keyword evidence="5" id="KW-0677">Repeat</keyword>
<keyword evidence="3" id="KW-0507">mRNA processing</keyword>
<dbReference type="AlphaFoldDB" id="A0A175JYB3"/>
<dbReference type="VEuPathDB" id="AmoebaDB:EHI7A_135100"/>
<evidence type="ECO:0000256" key="5">
    <source>
        <dbReference type="ARBA" id="ARBA00022737"/>
    </source>
</evidence>
<dbReference type="EMBL" id="BDEQ01000001">
    <property type="protein sequence ID" value="GAT98751.1"/>
    <property type="molecule type" value="Genomic_DNA"/>
</dbReference>
<name>A0A175JYB3_ENTHI</name>